<dbReference type="InterPro" id="IPR050574">
    <property type="entry name" value="HPF/YfiA_ribosome-assoc"/>
</dbReference>
<evidence type="ECO:0000313" key="3">
    <source>
        <dbReference type="EMBL" id="KUO19316.1"/>
    </source>
</evidence>
<feature type="domain" description="Sigma 54 modulation/S30EA ribosomal protein C-terminal" evidence="2">
    <location>
        <begin position="215"/>
        <end position="261"/>
    </location>
</feature>
<dbReference type="GO" id="GO:0045900">
    <property type="term" value="P:negative regulation of translational elongation"/>
    <property type="evidence" value="ECO:0007669"/>
    <property type="project" value="TreeGrafter"/>
</dbReference>
<sequence length="266" mass="29490">MKRSTPQEAPEVQVETSGQLPPHAAGYARDKVRAVLGQAPEPVLFARVRLARTANPAVERPVTAQANVDVNGRPARAHVAGHTATEAVDLLQDRLTEQLARLAQHWEARRGRMPVPGSHEWRHGSEPTHRPDYYSRPVEERQIVRHKSFSLVRESPDEAVFELESMDYAFHLFTDADSGEDSVLYRSGPTGYRLAQVHSRPHPAGNVAVPLTVSELPAPRMTVAEAQQRLEATGFPFVFFADAGTGRGNVLYHRYDGHYGLITPAE</sequence>
<dbReference type="RefSeq" id="WP_067023499.1">
    <property type="nucleotide sequence ID" value="NZ_KQ949086.1"/>
</dbReference>
<dbReference type="Pfam" id="PF16321">
    <property type="entry name" value="Ribosom_S30AE_C"/>
    <property type="match status" value="2"/>
</dbReference>
<dbReference type="Gene3D" id="3.30.505.50">
    <property type="entry name" value="Sigma 54 modulation/S30EA ribosomal protein, C-terminal domain"/>
    <property type="match status" value="2"/>
</dbReference>
<dbReference type="InterPro" id="IPR036567">
    <property type="entry name" value="RHF-like"/>
</dbReference>
<reference evidence="3 4" key="1">
    <citation type="submission" date="2015-10" db="EMBL/GenBank/DDBJ databases">
        <title>Draft genome sequence of Streptomyces sp. RV15, isolated from a marine sponge.</title>
        <authorList>
            <person name="Ruckert C."/>
            <person name="Abdelmohsen U.R."/>
            <person name="Winkler A."/>
            <person name="Hentschel U."/>
            <person name="Kalinowski J."/>
            <person name="Kampfer P."/>
            <person name="Glaeser S."/>
        </authorList>
    </citation>
    <scope>NUCLEOTIDE SEQUENCE [LARGE SCALE GENOMIC DNA]</scope>
    <source>
        <strain evidence="3 4">RV15</strain>
    </source>
</reference>
<feature type="region of interest" description="Disordered" evidence="1">
    <location>
        <begin position="1"/>
        <end position="24"/>
    </location>
</feature>
<dbReference type="SUPFAM" id="SSF69754">
    <property type="entry name" value="Ribosome binding protein Y (YfiA homologue)"/>
    <property type="match status" value="1"/>
</dbReference>
<dbReference type="Gene3D" id="3.30.160.100">
    <property type="entry name" value="Ribosome hibernation promotion factor-like"/>
    <property type="match status" value="1"/>
</dbReference>
<protein>
    <submittedName>
        <fullName evidence="3">Integrase</fullName>
    </submittedName>
</protein>
<dbReference type="GO" id="GO:0043024">
    <property type="term" value="F:ribosomal small subunit binding"/>
    <property type="evidence" value="ECO:0007669"/>
    <property type="project" value="TreeGrafter"/>
</dbReference>
<feature type="domain" description="Sigma 54 modulation/S30EA ribosomal protein C-terminal" evidence="2">
    <location>
        <begin position="139"/>
        <end position="194"/>
    </location>
</feature>
<dbReference type="InterPro" id="IPR032528">
    <property type="entry name" value="Ribosom_S30AE_C"/>
</dbReference>
<proteinExistence type="predicted"/>
<dbReference type="OrthoDB" id="3825664at2"/>
<evidence type="ECO:0000259" key="2">
    <source>
        <dbReference type="Pfam" id="PF16321"/>
    </source>
</evidence>
<dbReference type="PANTHER" id="PTHR33231">
    <property type="entry name" value="30S RIBOSOMAL PROTEIN"/>
    <property type="match status" value="1"/>
</dbReference>
<dbReference type="EMBL" id="LMXB01000053">
    <property type="protein sequence ID" value="KUO19316.1"/>
    <property type="molecule type" value="Genomic_DNA"/>
</dbReference>
<evidence type="ECO:0000256" key="1">
    <source>
        <dbReference type="SAM" id="MobiDB-lite"/>
    </source>
</evidence>
<feature type="compositionally biased region" description="Basic and acidic residues" evidence="1">
    <location>
        <begin position="119"/>
        <end position="133"/>
    </location>
</feature>
<feature type="region of interest" description="Disordered" evidence="1">
    <location>
        <begin position="113"/>
        <end position="133"/>
    </location>
</feature>
<dbReference type="STRING" id="909626.AQJ91_20345"/>
<organism evidence="3 4">
    <name type="scientific">Streptomyces dysideae</name>
    <dbReference type="NCBI Taxonomy" id="909626"/>
    <lineage>
        <taxon>Bacteria</taxon>
        <taxon>Bacillati</taxon>
        <taxon>Actinomycetota</taxon>
        <taxon>Actinomycetes</taxon>
        <taxon>Kitasatosporales</taxon>
        <taxon>Streptomycetaceae</taxon>
        <taxon>Streptomyces</taxon>
    </lineage>
</organism>
<accession>A0A101UYW7</accession>
<gene>
    <name evidence="3" type="ORF">AQJ91_20345</name>
</gene>
<evidence type="ECO:0000313" key="4">
    <source>
        <dbReference type="Proteomes" id="UP000053260"/>
    </source>
</evidence>
<dbReference type="AlphaFoldDB" id="A0A101UYW7"/>
<name>A0A101UYW7_9ACTN</name>
<dbReference type="InterPro" id="IPR038416">
    <property type="entry name" value="Ribosom_S30AE_C_sf"/>
</dbReference>
<dbReference type="GO" id="GO:0022627">
    <property type="term" value="C:cytosolic small ribosomal subunit"/>
    <property type="evidence" value="ECO:0007669"/>
    <property type="project" value="TreeGrafter"/>
</dbReference>
<comment type="caution">
    <text evidence="3">The sequence shown here is derived from an EMBL/GenBank/DDBJ whole genome shotgun (WGS) entry which is preliminary data.</text>
</comment>
<dbReference type="PANTHER" id="PTHR33231:SF1">
    <property type="entry name" value="30S RIBOSOMAL PROTEIN"/>
    <property type="match status" value="1"/>
</dbReference>
<keyword evidence="4" id="KW-1185">Reference proteome</keyword>
<dbReference type="Proteomes" id="UP000053260">
    <property type="component" value="Unassembled WGS sequence"/>
</dbReference>